<evidence type="ECO:0000256" key="1">
    <source>
        <dbReference type="SAM" id="MobiDB-lite"/>
    </source>
</evidence>
<keyword evidence="4" id="KW-1185">Reference proteome</keyword>
<evidence type="ECO:0000313" key="3">
    <source>
        <dbReference type="EMBL" id="SOC47532.1"/>
    </source>
</evidence>
<evidence type="ECO:0000313" key="4">
    <source>
        <dbReference type="Proteomes" id="UP000219435"/>
    </source>
</evidence>
<dbReference type="EMBL" id="OBQI01000001">
    <property type="protein sequence ID" value="SOC47532.1"/>
    <property type="molecule type" value="Genomic_DNA"/>
</dbReference>
<feature type="compositionally biased region" description="Pro residues" evidence="1">
    <location>
        <begin position="211"/>
        <end position="233"/>
    </location>
</feature>
<accession>A0A285V0D3</accession>
<proteinExistence type="predicted"/>
<feature type="region of interest" description="Disordered" evidence="1">
    <location>
        <begin position="149"/>
        <end position="181"/>
    </location>
</feature>
<keyword evidence="2" id="KW-0732">Signal</keyword>
<feature type="region of interest" description="Disordered" evidence="1">
    <location>
        <begin position="205"/>
        <end position="235"/>
    </location>
</feature>
<reference evidence="4" key="1">
    <citation type="submission" date="2017-08" db="EMBL/GenBank/DDBJ databases">
        <authorList>
            <person name="Varghese N."/>
            <person name="Submissions S."/>
        </authorList>
    </citation>
    <scope>NUCLEOTIDE SEQUENCE [LARGE SCALE GENOMIC DNA]</scope>
    <source>
        <strain evidence="4">DSM 4725</strain>
    </source>
</reference>
<sequence length="291" mass="28255">MATGLAAALVAVPAGTAAAADPVDTVTGFLDGLAAEAPSAQTAPGVPAFEVPPAIRAAFQQLADAAMLPENCVDGVADAIELILNGLIALPLELADVLADLLALLGGGGAPLPGDLAALQELLEELLGGLTDAPPAAAPVAADDASALDLPIPVPGAETPEEQPGEELPDEEIPGGESPELPTLIDGLLALGAALQACVPAAAAPAETPKPTTPPVSAPTQQPPAATPAPHTPAPAAQPVAYLGYAPTGADSARADDTSVPLTAVAGGLVLLAGAGAAGHWMRGRAVRTGD</sequence>
<dbReference type="RefSeq" id="WP_097193730.1">
    <property type="nucleotide sequence ID" value="NZ_OBQI01000001.1"/>
</dbReference>
<name>A0A285V0D3_9ACTN</name>
<dbReference type="Proteomes" id="UP000219435">
    <property type="component" value="Unassembled WGS sequence"/>
</dbReference>
<protein>
    <recommendedName>
        <fullName evidence="5">Gram-positive cocci surface proteins LPxTG domain-containing protein</fullName>
    </recommendedName>
</protein>
<feature type="compositionally biased region" description="Acidic residues" evidence="1">
    <location>
        <begin position="159"/>
        <end position="174"/>
    </location>
</feature>
<gene>
    <name evidence="3" type="ORF">SAMN05660748_0874</name>
</gene>
<feature type="chain" id="PRO_5013012951" description="Gram-positive cocci surface proteins LPxTG domain-containing protein" evidence="2">
    <location>
        <begin position="20"/>
        <end position="291"/>
    </location>
</feature>
<evidence type="ECO:0008006" key="5">
    <source>
        <dbReference type="Google" id="ProtNLM"/>
    </source>
</evidence>
<feature type="signal peptide" evidence="2">
    <location>
        <begin position="1"/>
        <end position="19"/>
    </location>
</feature>
<organism evidence="3 4">
    <name type="scientific">Blastococcus aggregatus</name>
    <dbReference type="NCBI Taxonomy" id="38502"/>
    <lineage>
        <taxon>Bacteria</taxon>
        <taxon>Bacillati</taxon>
        <taxon>Actinomycetota</taxon>
        <taxon>Actinomycetes</taxon>
        <taxon>Geodermatophilales</taxon>
        <taxon>Geodermatophilaceae</taxon>
        <taxon>Blastococcus</taxon>
    </lineage>
</organism>
<dbReference type="AlphaFoldDB" id="A0A285V0D3"/>
<evidence type="ECO:0000256" key="2">
    <source>
        <dbReference type="SAM" id="SignalP"/>
    </source>
</evidence>